<dbReference type="AlphaFoldDB" id="A0A2R7Y882"/>
<evidence type="ECO:0000256" key="1">
    <source>
        <dbReference type="SAM" id="MobiDB-lite"/>
    </source>
</evidence>
<evidence type="ECO:0000313" key="3">
    <source>
        <dbReference type="Proteomes" id="UP000244066"/>
    </source>
</evidence>
<dbReference type="Proteomes" id="UP000244066">
    <property type="component" value="Unassembled WGS sequence"/>
</dbReference>
<reference evidence="2 3" key="1">
    <citation type="submission" date="2017-04" db="EMBL/GenBank/DDBJ databases">
        <title>Draft Aigarchaeota genome from a New Zealand hot spring.</title>
        <authorList>
            <person name="Reysenbach A.-L."/>
            <person name="Donaho J.A."/>
            <person name="Gerhart J."/>
            <person name="Kelley J.F."/>
            <person name="Kouba K."/>
            <person name="Podar M."/>
            <person name="Stott M."/>
        </authorList>
    </citation>
    <scope>NUCLEOTIDE SEQUENCE [LARGE SCALE GENOMIC DNA]</scope>
    <source>
        <strain evidence="2">NZ13_MG1</strain>
    </source>
</reference>
<proteinExistence type="predicted"/>
<gene>
    <name evidence="2" type="ORF">B9J98_02025</name>
</gene>
<comment type="caution">
    <text evidence="2">The sequence shown here is derived from an EMBL/GenBank/DDBJ whole genome shotgun (WGS) entry which is preliminary data.</text>
</comment>
<evidence type="ECO:0000313" key="2">
    <source>
        <dbReference type="EMBL" id="PUA33744.1"/>
    </source>
</evidence>
<sequence length="117" mass="12990">MVAYFAPKVEMNGVGKQKLDERPTYENLKSENITIFGRGSVNNNKPSASRPKDASPNHHGFSGVQVYTVPKPSLRAIQGARGFDKHRTTNVQNDLKVRVYVSGNTQKVLPNLCDNTF</sequence>
<feature type="region of interest" description="Disordered" evidence="1">
    <location>
        <begin position="37"/>
        <end position="64"/>
    </location>
</feature>
<dbReference type="EMBL" id="NDWU01000004">
    <property type="protein sequence ID" value="PUA33744.1"/>
    <property type="molecule type" value="Genomic_DNA"/>
</dbReference>
<organism evidence="2 3">
    <name type="scientific">Candidatus Terraquivivens tikiterensis</name>
    <dbReference type="NCBI Taxonomy" id="1980982"/>
    <lineage>
        <taxon>Archaea</taxon>
        <taxon>Nitrososphaerota</taxon>
        <taxon>Candidatus Wolframiiraptoraceae</taxon>
        <taxon>Candidatus Terraquivivens</taxon>
    </lineage>
</organism>
<accession>A0A2R7Y882</accession>
<name>A0A2R7Y882_9ARCH</name>
<protein>
    <submittedName>
        <fullName evidence="2">Uncharacterized protein</fullName>
    </submittedName>
</protein>